<dbReference type="Proteomes" id="UP000694556">
    <property type="component" value="Chromosome 27"/>
</dbReference>
<comment type="subcellular location">
    <subcellularLocation>
        <location evidence="1 19">Membrane</location>
        <topology evidence="1 19">Multi-pass membrane protein</topology>
    </subcellularLocation>
</comment>
<dbReference type="FunFam" id="1.10.287.70:FF:000009">
    <property type="entry name" value="Voltage-dependent L-type calcium channel subunit alpha"/>
    <property type="match status" value="1"/>
</dbReference>
<feature type="transmembrane region" description="Helical" evidence="21">
    <location>
        <begin position="359"/>
        <end position="381"/>
    </location>
</feature>
<evidence type="ECO:0000256" key="21">
    <source>
        <dbReference type="SAM" id="Phobius"/>
    </source>
</evidence>
<dbReference type="Gene3D" id="1.20.120.350">
    <property type="entry name" value="Voltage-gated potassium channels. Chain C"/>
    <property type="match status" value="4"/>
</dbReference>
<keyword evidence="7 17" id="KW-0479">Metal-binding</keyword>
<evidence type="ECO:0000256" key="15">
    <source>
        <dbReference type="ARBA" id="ARBA00023180"/>
    </source>
</evidence>
<evidence type="ECO:0000259" key="22">
    <source>
        <dbReference type="SMART" id="SM01062"/>
    </source>
</evidence>
<feature type="binding site" evidence="17">
    <location>
        <position position="340"/>
    </location>
    <ligand>
        <name>Ca(2+)</name>
        <dbReference type="ChEBI" id="CHEBI:29108"/>
    </ligand>
</feature>
<feature type="transmembrane region" description="Helical" evidence="21">
    <location>
        <begin position="1324"/>
        <end position="1342"/>
    </location>
</feature>
<keyword evidence="4 19" id="KW-0109">Calcium transport</keyword>
<organism evidence="23 24">
    <name type="scientific">Cairina moschata</name>
    <name type="common">Muscovy duck</name>
    <dbReference type="NCBI Taxonomy" id="8855"/>
    <lineage>
        <taxon>Eukaryota</taxon>
        <taxon>Metazoa</taxon>
        <taxon>Chordata</taxon>
        <taxon>Craniata</taxon>
        <taxon>Vertebrata</taxon>
        <taxon>Euteleostomi</taxon>
        <taxon>Archelosauria</taxon>
        <taxon>Archosauria</taxon>
        <taxon>Dinosauria</taxon>
        <taxon>Saurischia</taxon>
        <taxon>Theropoda</taxon>
        <taxon>Coelurosauria</taxon>
        <taxon>Aves</taxon>
        <taxon>Neognathae</taxon>
        <taxon>Galloanserae</taxon>
        <taxon>Anseriformes</taxon>
        <taxon>Anatidae</taxon>
        <taxon>Anatinae</taxon>
        <taxon>Cairina</taxon>
    </lineage>
</organism>
<feature type="transmembrane region" description="Helical" evidence="21">
    <location>
        <begin position="565"/>
        <end position="583"/>
    </location>
</feature>
<evidence type="ECO:0000256" key="7">
    <source>
        <dbReference type="ARBA" id="ARBA00022723"/>
    </source>
</evidence>
<evidence type="ECO:0000256" key="16">
    <source>
        <dbReference type="ARBA" id="ARBA00023303"/>
    </source>
</evidence>
<dbReference type="FunFam" id="1.20.120.350:FF:000010">
    <property type="entry name" value="Voltage-dependent L-type calcium channel subunit alpha"/>
    <property type="match status" value="1"/>
</dbReference>
<dbReference type="PANTHER" id="PTHR45628">
    <property type="entry name" value="VOLTAGE-DEPENDENT CALCIUM CHANNEL TYPE A SUBUNIT ALPHA-1"/>
    <property type="match status" value="1"/>
</dbReference>
<keyword evidence="5 19" id="KW-0107">Calcium channel</keyword>
<sequence length="1775" mass="199318">MRRVKERQLLGAFCCLRSCDSTREPGGSRGAPAGRDPGKGARKGLGTNTMEPASPQDDVKKRQQKEKSKKPVPPAAPRPPRALFCLTLQNPLRKACISIVEWKPFEIIILLTIFANCVALAIYLPMPEDDTNVANSSLEKIEYAFLIFFAIEAMLKIIAYGFLFHTDAYLRNGWNVLDFSIVSLGQFMVLSQGPRFLGGSSGGKGGFDVKALRAFRVLRPLRLVSGVPSLQVVLNSIIKAMVPLLHIALLVLFMIIIYAIVGQELFKGKMHKTCYYFGTDVIATVGAEKPAPCTTSGHGRHCTINGTECRSGWPGPNNGITHFDNFGFAMLTVYQCITMEGWTEVLYWVNDAIGNEWPWIYFVSLILLGSFFVLNLVLGVLSGEFTKEREKAKSRGTFQKLREKQQLEEDLKGYMDWITHAEVMDSDRPISTLLSAPAASLGCCCPCCRSSRGLLGVLHLTFKPSSSGSLCCLPGMVFLDFTAGGEALPAVLLGEVPSCTLFPRAPRKWRRWNRMFRRKCRDVVKSKFFYWLVILLVALNTLSIASEHHFQPEWLTVVQDNANRVLLALFVAEMLLKMYALGLRQYFMSLFNRFDCFVVCAGILETILVELSTLSPLGISVLRCIRLLRIFKITRYWTSLSNLVASLLNSVRSIASLLLLLFLFIIVFALLGMQLFGGKYDFEDMEVRRSTFDNFPQALISVFQILTGEDWNSIMYNGIMAYGGPSFPGMLVCIYFIILFVCGNYILLNVFLAIAVDNLAEAESLTSAQKAKGELSGRVFWGKGTGRRCLWSCSELSPCSLLRGYPEKSEDEKQMLAKKLEQKAKGEGIPTTAKVGAGGAGPWGSPGEGSSASLRADRGLEIVNATWFTNFILLFILLSSISLAAEDPIRAESFRNQILGYFDIGFTSVFTVEIVLKMTAYGAFLHKGSFCRNSFNILDLLVVAVSLISMGIESSTISVVKILRVLRVLRPLRAINRAKGLKHVVQCVFVAIKTIGNIVVVTTLLQFMFACIGVQLFKGKFYSCSDPSKLTEKECRGDFIDYVDGDPTQIELKKRFWFHNDFHFNNVFSAMMSLFTVSTFEGWPELLYRAIDTNDENKGPIYNYRVEIAMFFIIYIILIAFFMMNIFVGFVIVTFQEQGESEYKNCELDKNQRQCVQYALKARPLRRYIPKNPYQYQIWYVVTSSYFEYLMFFLILLNTICLGMQHYNQSAEMNHISDILNVAFTVLFTLEMILKLMAFKAKGYFGDPWNVFDFLIVIGSIIDVILSEIDVSSGLLGHKGDPDDNSRVSITFFRLFRVMRLVKLLSRGEGVRTLLWTFIKSFQALPYVALLIVMLFFIYAVIGMQMFGKIAMVDGTQINRNNNFQTFPQAVLLLFRCATGEAWQEILLDCSYGKLCDPESDFAEGEEYTCGTGFAYFYFISFYMLCAFLIINLFVAVIMDNFDYLTRDWSILGPHHLDEFKRIWAEYDPEAKGRIKHLDVVTLLRRIQPPLGFGKFCPHRVACKRLVCMNMPLNSDGTVTFNATLFALVRTALKIKTEGNFEQANEELRAIIKKIWKRTSMKLLDQVIPPIGDDEVTVGKFYATFLIQEHFRKFMKRQEEGCGARPAPAMPSSPHQAGLRSIEEEAAPEIHRAISGDLMAEEELERAMVEAAMEEGIYRVSTAHGAPHCLMGAQRGDQQASEIILTMTGSVGHHDYISASVFLLPEHRDTLALISGGLEALARDPSFVAMTRAEMAASSQLEMDEVEKAAVELAMTGISPPFLGLWLWDAGDGTG</sequence>
<dbReference type="FunFam" id="1.10.238.10:FF:000063">
    <property type="entry name" value="Voltage-dependent N-type calcium channel subunit alpha"/>
    <property type="match status" value="1"/>
</dbReference>
<dbReference type="InterPro" id="IPR005446">
    <property type="entry name" value="VDCC_L_a1su"/>
</dbReference>
<dbReference type="Pfam" id="PF16905">
    <property type="entry name" value="GPHH"/>
    <property type="match status" value="1"/>
</dbReference>
<feature type="glycosylation site" description="N-linked (GlcNAc...) asparagine" evidence="18">
    <location>
        <position position="305"/>
    </location>
</feature>
<keyword evidence="13 21" id="KW-0472">Membrane</keyword>
<dbReference type="Gene3D" id="6.10.250.2180">
    <property type="match status" value="1"/>
</dbReference>
<dbReference type="InterPro" id="IPR014873">
    <property type="entry name" value="VDCC_a1su_IQ"/>
</dbReference>
<evidence type="ECO:0000256" key="6">
    <source>
        <dbReference type="ARBA" id="ARBA00022692"/>
    </source>
</evidence>
<evidence type="ECO:0000256" key="1">
    <source>
        <dbReference type="ARBA" id="ARBA00004141"/>
    </source>
</evidence>
<feature type="transmembrane region" description="Helical" evidence="21">
    <location>
        <begin position="984"/>
        <end position="1017"/>
    </location>
</feature>
<feature type="transmembrane region" description="Helical" evidence="21">
    <location>
        <begin position="528"/>
        <end position="545"/>
    </location>
</feature>
<keyword evidence="3" id="KW-0597">Phosphoprotein</keyword>
<comment type="function">
    <text evidence="19">Voltage-sensitive calcium channels (VSCC) mediate the entry of calcium ions into excitable cells and are also involved in a variety of calcium-dependent processes, including muscle contraction, hormone or neurotransmitter release, gene expression, cell motility, cell division and cell death.</text>
</comment>
<accession>A0A8C3CVY0</accession>
<feature type="transmembrane region" description="Helical" evidence="21">
    <location>
        <begin position="1186"/>
        <end position="1207"/>
    </location>
</feature>
<dbReference type="PRINTS" id="PR01630">
    <property type="entry name" value="LVDCCALPHA1"/>
</dbReference>
<keyword evidence="11 21" id="KW-1133">Transmembrane helix</keyword>
<keyword evidence="15 18" id="KW-0325">Glycoprotein</keyword>
<dbReference type="GO" id="GO:0042383">
    <property type="term" value="C:sarcolemma"/>
    <property type="evidence" value="ECO:0007669"/>
    <property type="project" value="UniProtKB-ARBA"/>
</dbReference>
<evidence type="ECO:0000313" key="24">
    <source>
        <dbReference type="Proteomes" id="UP000694556"/>
    </source>
</evidence>
<dbReference type="FunFam" id="1.20.120.350:FF:000001">
    <property type="entry name" value="Voltage-dependent L-type calcium channel subunit alpha"/>
    <property type="match status" value="1"/>
</dbReference>
<dbReference type="Ensembl" id="ENSCMMT00000029529.1">
    <property type="protein sequence ID" value="ENSCMMP00000027035.1"/>
    <property type="gene ID" value="ENSCMMG00000012782.1"/>
</dbReference>
<evidence type="ECO:0000256" key="9">
    <source>
        <dbReference type="ARBA" id="ARBA00022837"/>
    </source>
</evidence>
<dbReference type="PRINTS" id="PR00167">
    <property type="entry name" value="CACHANNEL"/>
</dbReference>
<dbReference type="FunFam" id="1.20.120.350:FF:000006">
    <property type="entry name" value="Voltage-dependent L-type calcium channel subunit alpha"/>
    <property type="match status" value="1"/>
</dbReference>
<feature type="transmembrane region" description="Helical" evidence="21">
    <location>
        <begin position="107"/>
        <end position="124"/>
    </location>
</feature>
<feature type="region of interest" description="Disordered" evidence="20">
    <location>
        <begin position="822"/>
        <end position="850"/>
    </location>
</feature>
<feature type="compositionally biased region" description="Gly residues" evidence="20">
    <location>
        <begin position="836"/>
        <end position="847"/>
    </location>
</feature>
<dbReference type="GO" id="GO:0046872">
    <property type="term" value="F:metal ion binding"/>
    <property type="evidence" value="ECO:0007669"/>
    <property type="project" value="UniProtKB-KW"/>
</dbReference>
<evidence type="ECO:0000256" key="18">
    <source>
        <dbReference type="PIRSR" id="PIRSR602077-3"/>
    </source>
</evidence>
<feature type="transmembrane region" description="Helical" evidence="21">
    <location>
        <begin position="240"/>
        <end position="261"/>
    </location>
</feature>
<feature type="transmembrane region" description="Helical" evidence="21">
    <location>
        <begin position="1219"/>
        <end position="1239"/>
    </location>
</feature>
<protein>
    <recommendedName>
        <fullName evidence="19">Voltage-dependent L-type calcium channel subunit alpha</fullName>
    </recommendedName>
</protein>
<reference evidence="23" key="1">
    <citation type="submission" date="2018-09" db="EMBL/GenBank/DDBJ databases">
        <title>Common duck and Muscovy duck high density SNP chip.</title>
        <authorList>
            <person name="Vignal A."/>
            <person name="Thebault N."/>
            <person name="Warren W.C."/>
        </authorList>
    </citation>
    <scope>NUCLEOTIDE SEQUENCE [LARGE SCALE GENOMIC DNA]</scope>
</reference>
<feature type="transmembrane region" description="Helical" evidence="21">
    <location>
        <begin position="898"/>
        <end position="920"/>
    </location>
</feature>
<feature type="transmembrane region" description="Helical" evidence="21">
    <location>
        <begin position="867"/>
        <end position="886"/>
    </location>
</feature>
<feature type="region of interest" description="Disordered" evidence="20">
    <location>
        <begin position="18"/>
        <end position="78"/>
    </location>
</feature>
<keyword evidence="2" id="KW-0813">Transport</keyword>
<keyword evidence="24" id="KW-1185">Reference proteome</keyword>
<feature type="transmembrane region" description="Helical" evidence="21">
    <location>
        <begin position="654"/>
        <end position="676"/>
    </location>
</feature>
<evidence type="ECO:0000256" key="10">
    <source>
        <dbReference type="ARBA" id="ARBA00022882"/>
    </source>
</evidence>
<dbReference type="FunFam" id="1.10.287.70:FF:000021">
    <property type="entry name" value="Voltage-dependent L-type calcium channel subunit alpha"/>
    <property type="match status" value="1"/>
</dbReference>
<dbReference type="InterPro" id="IPR002077">
    <property type="entry name" value="VDCCAlpha1"/>
</dbReference>
<keyword evidence="6 21" id="KW-0812">Transmembrane</keyword>
<keyword evidence="8" id="KW-0677">Repeat</keyword>
<keyword evidence="12" id="KW-0406">Ion transport</keyword>
<feature type="transmembrane region" description="Helical" evidence="21">
    <location>
        <begin position="144"/>
        <end position="164"/>
    </location>
</feature>
<dbReference type="InterPro" id="IPR027359">
    <property type="entry name" value="Volt_channel_dom_sf"/>
</dbReference>
<dbReference type="Gene3D" id="6.10.250.2500">
    <property type="match status" value="1"/>
</dbReference>
<dbReference type="Pfam" id="PF08763">
    <property type="entry name" value="Ca_chan_IQ"/>
    <property type="match status" value="1"/>
</dbReference>
<evidence type="ECO:0000256" key="20">
    <source>
        <dbReference type="SAM" id="MobiDB-lite"/>
    </source>
</evidence>
<dbReference type="InterPro" id="IPR005821">
    <property type="entry name" value="Ion_trans_dom"/>
</dbReference>
<feature type="transmembrane region" description="Helical" evidence="21">
    <location>
        <begin position="1108"/>
        <end position="1135"/>
    </location>
</feature>
<keyword evidence="16" id="KW-0407">Ion channel</keyword>
<dbReference type="FunFam" id="1.20.120.350:FF:000040">
    <property type="entry name" value="Voltage-dependent L-type calcium channel subunit alpha"/>
    <property type="match status" value="1"/>
</dbReference>
<name>A0A8C3CVY0_CAIMO</name>
<evidence type="ECO:0000256" key="3">
    <source>
        <dbReference type="ARBA" id="ARBA00022553"/>
    </source>
</evidence>
<dbReference type="Pfam" id="PF00520">
    <property type="entry name" value="Ion_trans"/>
    <property type="match status" value="4"/>
</dbReference>
<evidence type="ECO:0000256" key="2">
    <source>
        <dbReference type="ARBA" id="ARBA00022448"/>
    </source>
</evidence>
<keyword evidence="14" id="KW-1015">Disulfide bond</keyword>
<keyword evidence="10 19" id="KW-0851">Voltage-gated channel</keyword>
<feature type="domain" description="Voltage-dependent calcium channel alpha-1 subunit IQ" evidence="22">
    <location>
        <begin position="1573"/>
        <end position="1606"/>
    </location>
</feature>
<dbReference type="Gene3D" id="1.10.287.70">
    <property type="match status" value="4"/>
</dbReference>
<dbReference type="SUPFAM" id="SSF81324">
    <property type="entry name" value="Voltage-gated potassium channels"/>
    <property type="match status" value="4"/>
</dbReference>
<reference evidence="23" key="2">
    <citation type="submission" date="2025-08" db="UniProtKB">
        <authorList>
            <consortium name="Ensembl"/>
        </authorList>
    </citation>
    <scope>IDENTIFICATION</scope>
</reference>
<dbReference type="GO" id="GO:0008331">
    <property type="term" value="F:high voltage-gated calcium channel activity"/>
    <property type="evidence" value="ECO:0007669"/>
    <property type="project" value="TreeGrafter"/>
</dbReference>
<dbReference type="InterPro" id="IPR050599">
    <property type="entry name" value="VDCC_alpha-1_subunit"/>
</dbReference>
<dbReference type="PANTHER" id="PTHR45628:SF9">
    <property type="entry name" value="VOLTAGE-DEPENDENT L-TYPE CALCIUM CHANNEL SUBUNIT ALPHA-1S"/>
    <property type="match status" value="1"/>
</dbReference>
<feature type="transmembrane region" description="Helical" evidence="21">
    <location>
        <begin position="730"/>
        <end position="756"/>
    </location>
</feature>
<evidence type="ECO:0000256" key="4">
    <source>
        <dbReference type="ARBA" id="ARBA00022568"/>
    </source>
</evidence>
<dbReference type="SMART" id="SM01062">
    <property type="entry name" value="Ca_chan_IQ"/>
    <property type="match status" value="1"/>
</dbReference>
<evidence type="ECO:0000256" key="19">
    <source>
        <dbReference type="RuleBase" id="RU003808"/>
    </source>
</evidence>
<proteinExistence type="inferred from homology"/>
<reference evidence="23" key="3">
    <citation type="submission" date="2025-09" db="UniProtKB">
        <authorList>
            <consortium name="Ensembl"/>
        </authorList>
    </citation>
    <scope>IDENTIFICATION</scope>
</reference>
<feature type="binding site" evidence="17">
    <location>
        <position position="1081"/>
    </location>
    <ligand>
        <name>Ca(2+)</name>
        <dbReference type="ChEBI" id="CHEBI:29108"/>
    </ligand>
</feature>
<evidence type="ECO:0000256" key="11">
    <source>
        <dbReference type="ARBA" id="ARBA00022989"/>
    </source>
</evidence>
<comment type="similarity">
    <text evidence="19">Belongs to the calcium channel alpha-1 subunit (TC 1.A.1.11) family.</text>
</comment>
<feature type="transmembrane region" description="Helical" evidence="21">
    <location>
        <begin position="1416"/>
        <end position="1439"/>
    </location>
</feature>
<evidence type="ECO:0000256" key="8">
    <source>
        <dbReference type="ARBA" id="ARBA00022737"/>
    </source>
</evidence>
<dbReference type="GO" id="GO:0005891">
    <property type="term" value="C:voltage-gated calcium channel complex"/>
    <property type="evidence" value="ECO:0007669"/>
    <property type="project" value="InterPro"/>
</dbReference>
<evidence type="ECO:0000256" key="13">
    <source>
        <dbReference type="ARBA" id="ARBA00023136"/>
    </source>
</evidence>
<evidence type="ECO:0000256" key="17">
    <source>
        <dbReference type="PIRSR" id="PIRSR602077-1"/>
    </source>
</evidence>
<evidence type="ECO:0000256" key="12">
    <source>
        <dbReference type="ARBA" id="ARBA00023065"/>
    </source>
</evidence>
<evidence type="ECO:0000313" key="23">
    <source>
        <dbReference type="Ensembl" id="ENSCMMP00000027035.1"/>
    </source>
</evidence>
<dbReference type="FunFam" id="1.10.287.70:FF:000007">
    <property type="entry name" value="Voltage-dependent L-type calcium channel subunit alpha"/>
    <property type="match status" value="1"/>
</dbReference>
<evidence type="ECO:0000256" key="14">
    <source>
        <dbReference type="ARBA" id="ARBA00023157"/>
    </source>
</evidence>
<dbReference type="InterPro" id="IPR031649">
    <property type="entry name" value="GPHH_dom"/>
</dbReference>
<feature type="binding site" evidence="17">
    <location>
        <position position="709"/>
    </location>
    <ligand>
        <name>Ca(2+)</name>
        <dbReference type="ChEBI" id="CHEBI:29108"/>
    </ligand>
</feature>
<keyword evidence="9 17" id="KW-0106">Calcium</keyword>
<evidence type="ECO:0000256" key="5">
    <source>
        <dbReference type="ARBA" id="ARBA00022673"/>
    </source>
</evidence>
<dbReference type="GO" id="GO:0098703">
    <property type="term" value="P:calcium ion import across plasma membrane"/>
    <property type="evidence" value="ECO:0007669"/>
    <property type="project" value="TreeGrafter"/>
</dbReference>